<dbReference type="AlphaFoldDB" id="A0A6J5ZDD3"/>
<sequence length="408" mass="42978">MPRPGTERVLATSTLVNTIGNGIFAVAAVLYFNQVLLLSPRNIALVFAISALAEIVATFPAGYISDRVSPRLISLGATAVLGLLQISLIGVRSFAAIAVIMALIGLADGFSRTARSALIARVGGSDGRVRLRAYLRAVTNVGMAVGAAIGGLAITVNTPTAYRALIAVDACTYLVAAWILIRLEHVPVHPQAHSHRVTMALRDWRYVCLSLLMSVMGLHYLVLDIVLPVWVVLHTSAPKYVIALVFIINTVVVALLQVRASAGTQEPLASAIAVRQSSFVLCAACVIYPLSALTSVGWVAAAVLCLAGFVHVIGELRQAAGSWGIGFGLPPESAQGQYQAVWGFNSSVSRMVGPIFLVWLCVEHGFLGWVTLGIVFLVVGAVTVPLVKSALVKSALVKSALAEKALAE</sequence>
<dbReference type="EMBL" id="CAESAJ010000103">
    <property type="protein sequence ID" value="CAB4340684.1"/>
    <property type="molecule type" value="Genomic_DNA"/>
</dbReference>
<evidence type="ECO:0000256" key="5">
    <source>
        <dbReference type="ARBA" id="ARBA00023136"/>
    </source>
</evidence>
<keyword evidence="5 6" id="KW-0472">Membrane</keyword>
<feature type="transmembrane region" description="Helical" evidence="6">
    <location>
        <begin position="162"/>
        <end position="183"/>
    </location>
</feature>
<dbReference type="Pfam" id="PF07690">
    <property type="entry name" value="MFS_1"/>
    <property type="match status" value="1"/>
</dbReference>
<dbReference type="InterPro" id="IPR036259">
    <property type="entry name" value="MFS_trans_sf"/>
</dbReference>
<name>A0A6J5ZDD3_9ZZZZ</name>
<feature type="transmembrane region" description="Helical" evidence="6">
    <location>
        <begin position="366"/>
        <end position="387"/>
    </location>
</feature>
<evidence type="ECO:0000256" key="3">
    <source>
        <dbReference type="ARBA" id="ARBA00022692"/>
    </source>
</evidence>
<evidence type="ECO:0000313" key="7">
    <source>
        <dbReference type="EMBL" id="CAB4340684.1"/>
    </source>
</evidence>
<feature type="transmembrane region" description="Helical" evidence="6">
    <location>
        <begin position="268"/>
        <end position="290"/>
    </location>
</feature>
<keyword evidence="4 6" id="KW-1133">Transmembrane helix</keyword>
<reference evidence="7" key="1">
    <citation type="submission" date="2020-05" db="EMBL/GenBank/DDBJ databases">
        <authorList>
            <person name="Chiriac C."/>
            <person name="Salcher M."/>
            <person name="Ghai R."/>
            <person name="Kavagutti S V."/>
        </authorList>
    </citation>
    <scope>NUCLEOTIDE SEQUENCE</scope>
</reference>
<dbReference type="GO" id="GO:0022857">
    <property type="term" value="F:transmembrane transporter activity"/>
    <property type="evidence" value="ECO:0007669"/>
    <property type="project" value="InterPro"/>
</dbReference>
<evidence type="ECO:0000256" key="2">
    <source>
        <dbReference type="ARBA" id="ARBA00022475"/>
    </source>
</evidence>
<organism evidence="7">
    <name type="scientific">freshwater metagenome</name>
    <dbReference type="NCBI Taxonomy" id="449393"/>
    <lineage>
        <taxon>unclassified sequences</taxon>
        <taxon>metagenomes</taxon>
        <taxon>ecological metagenomes</taxon>
    </lineage>
</organism>
<protein>
    <submittedName>
        <fullName evidence="7">Unannotated protein</fullName>
    </submittedName>
</protein>
<keyword evidence="2" id="KW-1003">Cell membrane</keyword>
<feature type="transmembrane region" description="Helical" evidence="6">
    <location>
        <begin position="94"/>
        <end position="112"/>
    </location>
</feature>
<dbReference type="PANTHER" id="PTHR23513">
    <property type="entry name" value="INTEGRAL MEMBRANE EFFLUX PROTEIN-RELATED"/>
    <property type="match status" value="1"/>
</dbReference>
<feature type="transmembrane region" description="Helical" evidence="6">
    <location>
        <begin position="43"/>
        <end position="65"/>
    </location>
</feature>
<dbReference type="Gene3D" id="1.20.1250.20">
    <property type="entry name" value="MFS general substrate transporter like domains"/>
    <property type="match status" value="1"/>
</dbReference>
<proteinExistence type="predicted"/>
<dbReference type="GO" id="GO:0005886">
    <property type="term" value="C:plasma membrane"/>
    <property type="evidence" value="ECO:0007669"/>
    <property type="project" value="UniProtKB-SubCell"/>
</dbReference>
<dbReference type="InterPro" id="IPR011701">
    <property type="entry name" value="MFS"/>
</dbReference>
<feature type="transmembrane region" description="Helical" evidence="6">
    <location>
        <begin position="237"/>
        <end position="256"/>
    </location>
</feature>
<keyword evidence="3 6" id="KW-0812">Transmembrane</keyword>
<evidence type="ECO:0000256" key="1">
    <source>
        <dbReference type="ARBA" id="ARBA00004651"/>
    </source>
</evidence>
<feature type="transmembrane region" description="Helical" evidence="6">
    <location>
        <begin position="9"/>
        <end position="31"/>
    </location>
</feature>
<gene>
    <name evidence="7" type="ORF">UFOPK3770_00930</name>
</gene>
<evidence type="ECO:0000256" key="6">
    <source>
        <dbReference type="SAM" id="Phobius"/>
    </source>
</evidence>
<feature type="transmembrane region" description="Helical" evidence="6">
    <location>
        <begin position="133"/>
        <end position="156"/>
    </location>
</feature>
<dbReference type="SUPFAM" id="SSF103473">
    <property type="entry name" value="MFS general substrate transporter"/>
    <property type="match status" value="1"/>
</dbReference>
<dbReference type="PANTHER" id="PTHR23513:SF6">
    <property type="entry name" value="MAJOR FACILITATOR SUPERFAMILY ASSOCIATED DOMAIN-CONTAINING PROTEIN"/>
    <property type="match status" value="1"/>
</dbReference>
<feature type="transmembrane region" description="Helical" evidence="6">
    <location>
        <begin position="204"/>
        <end position="231"/>
    </location>
</feature>
<comment type="subcellular location">
    <subcellularLocation>
        <location evidence="1">Cell membrane</location>
        <topology evidence="1">Multi-pass membrane protein</topology>
    </subcellularLocation>
</comment>
<evidence type="ECO:0000256" key="4">
    <source>
        <dbReference type="ARBA" id="ARBA00022989"/>
    </source>
</evidence>
<accession>A0A6J5ZDD3</accession>